<gene>
    <name evidence="3" type="ORF">BT67DRAFT_463509</name>
</gene>
<feature type="compositionally biased region" description="Polar residues" evidence="2">
    <location>
        <begin position="112"/>
        <end position="122"/>
    </location>
</feature>
<evidence type="ECO:0000313" key="4">
    <source>
        <dbReference type="Proteomes" id="UP001304895"/>
    </source>
</evidence>
<proteinExistence type="predicted"/>
<keyword evidence="1" id="KW-0175">Coiled coil</keyword>
<reference evidence="3" key="1">
    <citation type="journal article" date="2023" name="Mol. Phylogenet. Evol.">
        <title>Genome-scale phylogeny and comparative genomics of the fungal order Sordariales.</title>
        <authorList>
            <person name="Hensen N."/>
            <person name="Bonometti L."/>
            <person name="Westerberg I."/>
            <person name="Brannstrom I.O."/>
            <person name="Guillou S."/>
            <person name="Cros-Aarteil S."/>
            <person name="Calhoun S."/>
            <person name="Haridas S."/>
            <person name="Kuo A."/>
            <person name="Mondo S."/>
            <person name="Pangilinan J."/>
            <person name="Riley R."/>
            <person name="LaButti K."/>
            <person name="Andreopoulos B."/>
            <person name="Lipzen A."/>
            <person name="Chen C."/>
            <person name="Yan M."/>
            <person name="Daum C."/>
            <person name="Ng V."/>
            <person name="Clum A."/>
            <person name="Steindorff A."/>
            <person name="Ohm R.A."/>
            <person name="Martin F."/>
            <person name="Silar P."/>
            <person name="Natvig D.O."/>
            <person name="Lalanne C."/>
            <person name="Gautier V."/>
            <person name="Ament-Velasquez S.L."/>
            <person name="Kruys A."/>
            <person name="Hutchinson M.I."/>
            <person name="Powell A.J."/>
            <person name="Barry K."/>
            <person name="Miller A.N."/>
            <person name="Grigoriev I.V."/>
            <person name="Debuchy R."/>
            <person name="Gladieux P."/>
            <person name="Hiltunen Thoren M."/>
            <person name="Johannesson H."/>
        </authorList>
    </citation>
    <scope>NUCLEOTIDE SEQUENCE</scope>
    <source>
        <strain evidence="3">CBS 123565</strain>
    </source>
</reference>
<feature type="region of interest" description="Disordered" evidence="2">
    <location>
        <begin position="100"/>
        <end position="128"/>
    </location>
</feature>
<feature type="region of interest" description="Disordered" evidence="2">
    <location>
        <begin position="20"/>
        <end position="80"/>
    </location>
</feature>
<feature type="region of interest" description="Disordered" evidence="2">
    <location>
        <begin position="724"/>
        <end position="757"/>
    </location>
</feature>
<feature type="region of interest" description="Disordered" evidence="2">
    <location>
        <begin position="229"/>
        <end position="252"/>
    </location>
</feature>
<dbReference type="GO" id="GO:0005200">
    <property type="term" value="F:structural constituent of cytoskeleton"/>
    <property type="evidence" value="ECO:0007669"/>
    <property type="project" value="TreeGrafter"/>
</dbReference>
<protein>
    <submittedName>
        <fullName evidence="3">Uncharacterized protein</fullName>
    </submittedName>
</protein>
<dbReference type="Proteomes" id="UP001304895">
    <property type="component" value="Unassembled WGS sequence"/>
</dbReference>
<dbReference type="PANTHER" id="PTHR47357">
    <property type="entry name" value="COP1-INTERACTIVE PROTEIN 1"/>
    <property type="match status" value="1"/>
</dbReference>
<dbReference type="EMBL" id="MU853416">
    <property type="protein sequence ID" value="KAK4132726.1"/>
    <property type="molecule type" value="Genomic_DNA"/>
</dbReference>
<reference evidence="3" key="2">
    <citation type="submission" date="2023-05" db="EMBL/GenBank/DDBJ databases">
        <authorList>
            <consortium name="Lawrence Berkeley National Laboratory"/>
            <person name="Steindorff A."/>
            <person name="Hensen N."/>
            <person name="Bonometti L."/>
            <person name="Westerberg I."/>
            <person name="Brannstrom I.O."/>
            <person name="Guillou S."/>
            <person name="Cros-Aarteil S."/>
            <person name="Calhoun S."/>
            <person name="Haridas S."/>
            <person name="Kuo A."/>
            <person name="Mondo S."/>
            <person name="Pangilinan J."/>
            <person name="Riley R."/>
            <person name="Labutti K."/>
            <person name="Andreopoulos B."/>
            <person name="Lipzen A."/>
            <person name="Chen C."/>
            <person name="Yanf M."/>
            <person name="Daum C."/>
            <person name="Ng V."/>
            <person name="Clum A."/>
            <person name="Ohm R."/>
            <person name="Martin F."/>
            <person name="Silar P."/>
            <person name="Natvig D."/>
            <person name="Lalanne C."/>
            <person name="Gautier V."/>
            <person name="Ament-Velasquez S.L."/>
            <person name="Kruys A."/>
            <person name="Hutchinson M.I."/>
            <person name="Powell A.J."/>
            <person name="Barry K."/>
            <person name="Miller A.N."/>
            <person name="Grigoriev I.V."/>
            <person name="Debuchy R."/>
            <person name="Gladieux P."/>
            <person name="Thoren M.H."/>
            <person name="Johannesson H."/>
        </authorList>
    </citation>
    <scope>NUCLEOTIDE SEQUENCE</scope>
    <source>
        <strain evidence="3">CBS 123565</strain>
    </source>
</reference>
<dbReference type="AlphaFoldDB" id="A0AAN6ZCC2"/>
<accession>A0AAN6ZCC2</accession>
<feature type="compositionally biased region" description="Pro residues" evidence="2">
    <location>
        <begin position="300"/>
        <end position="312"/>
    </location>
</feature>
<name>A0AAN6ZCC2_9PEZI</name>
<feature type="coiled-coil region" evidence="1">
    <location>
        <begin position="508"/>
        <end position="563"/>
    </location>
</feature>
<dbReference type="PANTHER" id="PTHR47357:SF1">
    <property type="entry name" value="SPINDLE POLE BODY COMPONENT 110"/>
    <property type="match status" value="1"/>
</dbReference>
<feature type="compositionally biased region" description="Pro residues" evidence="2">
    <location>
        <begin position="44"/>
        <end position="56"/>
    </location>
</feature>
<sequence>MAALYSIRVGNLPLALPRPRRSLRVQTSNKQRRCHSPTALSGPGPGPGPGPKPEPACTPAKKRSGSKKGVRFSDPGPALTSAEDELLTTGLTPMIHRACLSSSRKSRRHSTPSRLFQASSRSGIPDPYLGESPFSGEVRFLPLRQVLDGRVKRRIRRNGLSEEMNTICEERRQRGQKARAEIERLKEELAEKDEEIARLHDETAVLDTDRVWNLEQQVAALKKELASRSGVEQASSSPNYKFTGFPSTPFTDEFAELGMDIDDDDDDDDDDDADDADFGEATMAELACSTPTRRMHTSFPTPPATSPEPAEIPSPCRRIVAARLDTGIQASFPDPEIRQLEQERESLQLEVRKLTSTLESYSSLTSRLSDKLAPLSTHTSAEEPSSSTPKLDIEAQLTTVLQTLSDRTAALAELNTTLKTLGFSGSDAFEVIESLRNSFRAARLELEYLTPGEITLPLTSAGAEVLDLLLTQLRALAKKNRETDESIDEHRSLQLSLRQQLTARVDAMDLLSTKLATAERDAQQKDARITDLERSIDRLGDSIRAYTRDLAELEALAGKLSGELGASRAAADVLAARLAALQDQLAALCAAHRAEVAALVRAHGTHLSQRDARVAALRFEVDRVGAALVEALGAVQRGRVENGRLVREKQAVLDGAEVERRRVEGVRRELERVARLLAPVVGPGLQVADGRKREASEDGEREVVVSSAAEEAIRSAAPVLVEGQEECKEGRGRKRRRYDSGLGMLDEGDADGISSDV</sequence>
<evidence type="ECO:0000256" key="2">
    <source>
        <dbReference type="SAM" id="MobiDB-lite"/>
    </source>
</evidence>
<feature type="compositionally biased region" description="Basic residues" evidence="2">
    <location>
        <begin position="60"/>
        <end position="70"/>
    </location>
</feature>
<feature type="coiled-coil region" evidence="1">
    <location>
        <begin position="168"/>
        <end position="202"/>
    </location>
</feature>
<evidence type="ECO:0000256" key="1">
    <source>
        <dbReference type="SAM" id="Coils"/>
    </source>
</evidence>
<comment type="caution">
    <text evidence="3">The sequence shown here is derived from an EMBL/GenBank/DDBJ whole genome shotgun (WGS) entry which is preliminary data.</text>
</comment>
<keyword evidence="4" id="KW-1185">Reference proteome</keyword>
<feature type="region of interest" description="Disordered" evidence="2">
    <location>
        <begin position="286"/>
        <end position="312"/>
    </location>
</feature>
<organism evidence="3 4">
    <name type="scientific">Trichocladium antarcticum</name>
    <dbReference type="NCBI Taxonomy" id="1450529"/>
    <lineage>
        <taxon>Eukaryota</taxon>
        <taxon>Fungi</taxon>
        <taxon>Dikarya</taxon>
        <taxon>Ascomycota</taxon>
        <taxon>Pezizomycotina</taxon>
        <taxon>Sordariomycetes</taxon>
        <taxon>Sordariomycetidae</taxon>
        <taxon>Sordariales</taxon>
        <taxon>Chaetomiaceae</taxon>
        <taxon>Trichocladium</taxon>
    </lineage>
</organism>
<dbReference type="GO" id="GO:0005856">
    <property type="term" value="C:cytoskeleton"/>
    <property type="evidence" value="ECO:0007669"/>
    <property type="project" value="TreeGrafter"/>
</dbReference>
<evidence type="ECO:0000313" key="3">
    <source>
        <dbReference type="EMBL" id="KAK4132726.1"/>
    </source>
</evidence>
<feature type="compositionally biased region" description="Polar residues" evidence="2">
    <location>
        <begin position="230"/>
        <end position="250"/>
    </location>
</feature>